<evidence type="ECO:0000313" key="3">
    <source>
        <dbReference type="Proteomes" id="UP000293912"/>
    </source>
</evidence>
<dbReference type="Gene3D" id="1.10.10.10">
    <property type="entry name" value="Winged helix-like DNA-binding domain superfamily/Winged helix DNA-binding domain"/>
    <property type="match status" value="1"/>
</dbReference>
<accession>A0A4P6X0M6</accession>
<protein>
    <submittedName>
        <fullName evidence="2">Bacterial regulatory protein, LuxR family</fullName>
    </submittedName>
</protein>
<name>A0A4P6X0M6_HYDPS</name>
<dbReference type="GO" id="GO:0003677">
    <property type="term" value="F:DNA binding"/>
    <property type="evidence" value="ECO:0007669"/>
    <property type="project" value="InterPro"/>
</dbReference>
<dbReference type="InterPro" id="IPR016032">
    <property type="entry name" value="Sig_transdc_resp-reg_C-effctor"/>
</dbReference>
<keyword evidence="3" id="KW-1185">Reference proteome</keyword>
<evidence type="ECO:0000313" key="2">
    <source>
        <dbReference type="EMBL" id="QBM28028.1"/>
    </source>
</evidence>
<evidence type="ECO:0000259" key="1">
    <source>
        <dbReference type="SMART" id="SM00421"/>
    </source>
</evidence>
<reference evidence="2 3" key="1">
    <citation type="submission" date="2019-03" db="EMBL/GenBank/DDBJ databases">
        <authorList>
            <person name="Sebastian G."/>
            <person name="Baumann P."/>
            <person name="Ruckert C."/>
            <person name="Kalinowski J."/>
            <person name="Nebel B."/>
            <person name="Takors R."/>
            <person name="Blombach B."/>
        </authorList>
    </citation>
    <scope>NUCLEOTIDE SEQUENCE [LARGE SCALE GENOMIC DNA]</scope>
    <source>
        <strain evidence="2 3">DSM 1084</strain>
    </source>
</reference>
<dbReference type="RefSeq" id="WP_165961676.1">
    <property type="nucleotide sequence ID" value="NZ_CP037867.1"/>
</dbReference>
<dbReference type="InterPro" id="IPR000792">
    <property type="entry name" value="Tscrpt_reg_LuxR_C"/>
</dbReference>
<organism evidence="2 3">
    <name type="scientific">Hydrogenophaga pseudoflava</name>
    <name type="common">Pseudomonas carboxydoflava</name>
    <dbReference type="NCBI Taxonomy" id="47421"/>
    <lineage>
        <taxon>Bacteria</taxon>
        <taxon>Pseudomonadati</taxon>
        <taxon>Pseudomonadota</taxon>
        <taxon>Betaproteobacteria</taxon>
        <taxon>Burkholderiales</taxon>
        <taxon>Comamonadaceae</taxon>
        <taxon>Hydrogenophaga</taxon>
    </lineage>
</organism>
<dbReference type="AlphaFoldDB" id="A0A4P6X0M6"/>
<dbReference type="SUPFAM" id="SSF46894">
    <property type="entry name" value="C-terminal effector domain of the bipartite response regulators"/>
    <property type="match status" value="1"/>
</dbReference>
<sequence length="237" mass="26312">METTAQRHLTDRTTSDLYFHAERTQPVPDSLGQDLLLRVLDEVDYGLLVIDAQGHIRHANHLARHEMSTGRVIVTHARSLLGRNTELTTQIQSALEHALRGQRRLLQLKQGEHELSLAFVPLSHPLEFDAPTVLVLLSRKNACDNLALRMFARSQNLSPSEEAVLLALCRGASIPEIASDHKVAESTVRSQIKALREKTGCGSIRALMQKVHSLPPMVPALRVISAMPHNAMEFAQP</sequence>
<dbReference type="GO" id="GO:0006355">
    <property type="term" value="P:regulation of DNA-templated transcription"/>
    <property type="evidence" value="ECO:0007669"/>
    <property type="project" value="InterPro"/>
</dbReference>
<dbReference type="Proteomes" id="UP000293912">
    <property type="component" value="Chromosome"/>
</dbReference>
<gene>
    <name evidence="2" type="ORF">HPF_10045</name>
</gene>
<feature type="domain" description="HTH luxR-type" evidence="1">
    <location>
        <begin position="154"/>
        <end position="211"/>
    </location>
</feature>
<dbReference type="InterPro" id="IPR036388">
    <property type="entry name" value="WH-like_DNA-bd_sf"/>
</dbReference>
<dbReference type="KEGG" id="hpse:HPF_10045"/>
<proteinExistence type="predicted"/>
<dbReference type="SMART" id="SM00421">
    <property type="entry name" value="HTH_LUXR"/>
    <property type="match status" value="1"/>
</dbReference>
<dbReference type="EMBL" id="CP037867">
    <property type="protein sequence ID" value="QBM28028.1"/>
    <property type="molecule type" value="Genomic_DNA"/>
</dbReference>